<keyword evidence="7" id="KW-1015">Disulfide bond</keyword>
<dbReference type="PANTHER" id="PTHR22897">
    <property type="entry name" value="QUIESCIN Q6-RELATED SULFHYDRYL OXIDASE"/>
    <property type="match status" value="1"/>
</dbReference>
<evidence type="ECO:0000256" key="9">
    <source>
        <dbReference type="ARBA" id="ARBA00048864"/>
    </source>
</evidence>
<dbReference type="OMA" id="NASWEHC"/>
<dbReference type="InterPro" id="IPR017905">
    <property type="entry name" value="ERV/ALR_sulphydryl_oxidase"/>
</dbReference>
<evidence type="ECO:0000256" key="4">
    <source>
        <dbReference type="ARBA" id="ARBA00022729"/>
    </source>
</evidence>
<dbReference type="GO" id="GO:0006457">
    <property type="term" value="P:protein folding"/>
    <property type="evidence" value="ECO:0007669"/>
    <property type="project" value="TreeGrafter"/>
</dbReference>
<protein>
    <recommendedName>
        <fullName evidence="10">Sulfhydryl oxidase</fullName>
        <ecNumber evidence="10">1.8.3.2</ecNumber>
    </recommendedName>
</protein>
<evidence type="ECO:0000256" key="3">
    <source>
        <dbReference type="ARBA" id="ARBA00022630"/>
    </source>
</evidence>
<dbReference type="AlphaFoldDB" id="A0A834RFT9"/>
<keyword evidence="10" id="KW-0812">Transmembrane</keyword>
<dbReference type="Pfam" id="PF18371">
    <property type="entry name" value="FAD_SOX"/>
    <property type="match status" value="1"/>
</dbReference>
<dbReference type="Gene3D" id="3.40.30.10">
    <property type="entry name" value="Glutaredoxin"/>
    <property type="match status" value="2"/>
</dbReference>
<evidence type="ECO:0000259" key="11">
    <source>
        <dbReference type="PROSITE" id="PS51324"/>
    </source>
</evidence>
<reference evidence="13" key="2">
    <citation type="submission" date="2020-01" db="EMBL/GenBank/DDBJ databases">
        <authorList>
            <person name="Korhonen P.K.K."/>
            <person name="Guangxu M.G."/>
            <person name="Wang T.W."/>
            <person name="Stroehlein A.J.S."/>
            <person name="Young N.D."/>
            <person name="Ang C.-S.A."/>
            <person name="Fernando D.W.F."/>
            <person name="Lu H.L."/>
            <person name="Taylor S.T."/>
            <person name="Ehtesham M.E.M."/>
            <person name="Najaraj S.H.N."/>
            <person name="Harsha G.H.G."/>
            <person name="Madugundu A.M."/>
            <person name="Renuse S.R."/>
            <person name="Holt D.H."/>
            <person name="Pandey A.P."/>
            <person name="Papenfuss A.P."/>
            <person name="Gasser R.B.G."/>
            <person name="Fischer K.F."/>
        </authorList>
    </citation>
    <scope>NUCLEOTIDE SEQUENCE</scope>
    <source>
        <strain evidence="13">SSS_KF_BRIS2020</strain>
    </source>
</reference>
<evidence type="ECO:0000256" key="7">
    <source>
        <dbReference type="ARBA" id="ARBA00023157"/>
    </source>
</evidence>
<reference evidence="15" key="1">
    <citation type="journal article" date="2020" name="PLoS Negl. Trop. Dis.">
        <title>High-quality nuclear genome for Sarcoptes scabiei-A critical resource for a neglected parasite.</title>
        <authorList>
            <person name="Korhonen P.K."/>
            <person name="Gasser R.B."/>
            <person name="Ma G."/>
            <person name="Wang T."/>
            <person name="Stroehlein A.J."/>
            <person name="Young N.D."/>
            <person name="Ang C.S."/>
            <person name="Fernando D.D."/>
            <person name="Lu H.C."/>
            <person name="Taylor S."/>
            <person name="Reynolds S.L."/>
            <person name="Mofiz E."/>
            <person name="Najaraj S.H."/>
            <person name="Gowda H."/>
            <person name="Madugundu A."/>
            <person name="Renuse S."/>
            <person name="Holt D."/>
            <person name="Pandey A."/>
            <person name="Papenfuss A.T."/>
            <person name="Fischer K."/>
        </authorList>
    </citation>
    <scope>NUCLEOTIDE SEQUENCE [LARGE SCALE GENOMIC DNA]</scope>
</reference>
<name>A0A834RFT9_SARSC</name>
<keyword evidence="5 10" id="KW-0274">FAD</keyword>
<dbReference type="SUPFAM" id="SSF69000">
    <property type="entry name" value="FAD-dependent thiol oxidase"/>
    <property type="match status" value="1"/>
</dbReference>
<evidence type="ECO:0000313" key="13">
    <source>
        <dbReference type="EMBL" id="KAF7492638.1"/>
    </source>
</evidence>
<dbReference type="EMBL" id="WVUK01000056">
    <property type="protein sequence ID" value="KAF7492638.1"/>
    <property type="molecule type" value="Genomic_DNA"/>
</dbReference>
<accession>A0A834RFT9</accession>
<dbReference type="Pfam" id="PF00085">
    <property type="entry name" value="Thioredoxin"/>
    <property type="match status" value="1"/>
</dbReference>
<dbReference type="EnsemblMetazoa" id="SSS_6030s_mrna">
    <property type="protein sequence ID" value="KAF7492638.1"/>
    <property type="gene ID" value="SSS_6030"/>
</dbReference>
<keyword evidence="15" id="KW-1185">Reference proteome</keyword>
<dbReference type="Proteomes" id="UP000070412">
    <property type="component" value="Unassembled WGS sequence"/>
</dbReference>
<dbReference type="PANTHER" id="PTHR22897:SF8">
    <property type="entry name" value="SULFHYDRYL OXIDASE"/>
    <property type="match status" value="1"/>
</dbReference>
<organism evidence="13">
    <name type="scientific">Sarcoptes scabiei</name>
    <name type="common">Itch mite</name>
    <name type="synonym">Acarus scabiei</name>
    <dbReference type="NCBI Taxonomy" id="52283"/>
    <lineage>
        <taxon>Eukaryota</taxon>
        <taxon>Metazoa</taxon>
        <taxon>Ecdysozoa</taxon>
        <taxon>Arthropoda</taxon>
        <taxon>Chelicerata</taxon>
        <taxon>Arachnida</taxon>
        <taxon>Acari</taxon>
        <taxon>Acariformes</taxon>
        <taxon>Sarcoptiformes</taxon>
        <taxon>Astigmata</taxon>
        <taxon>Psoroptidia</taxon>
        <taxon>Sarcoptoidea</taxon>
        <taxon>Sarcoptidae</taxon>
        <taxon>Sarcoptinae</taxon>
        <taxon>Sarcoptes</taxon>
    </lineage>
</organism>
<dbReference type="GO" id="GO:0003756">
    <property type="term" value="F:protein disulfide isomerase activity"/>
    <property type="evidence" value="ECO:0007669"/>
    <property type="project" value="TreeGrafter"/>
</dbReference>
<keyword evidence="4" id="KW-0732">Signal</keyword>
<gene>
    <name evidence="13" type="ORF">SSS_6030</name>
</gene>
<dbReference type="OrthoDB" id="59470at2759"/>
<keyword evidence="3 10" id="KW-0285">Flavoprotein</keyword>
<comment type="similarity">
    <text evidence="2">Belongs to the quiescin-sulfhydryl oxidase (QSOX) family.</text>
</comment>
<evidence type="ECO:0000256" key="2">
    <source>
        <dbReference type="ARBA" id="ARBA00006041"/>
    </source>
</evidence>
<dbReference type="InterPro" id="IPR013766">
    <property type="entry name" value="Thioredoxin_domain"/>
</dbReference>
<keyword evidence="6 10" id="KW-0560">Oxidoreductase</keyword>
<evidence type="ECO:0000256" key="6">
    <source>
        <dbReference type="ARBA" id="ARBA00023002"/>
    </source>
</evidence>
<dbReference type="PROSITE" id="PS51324">
    <property type="entry name" value="ERV_ALR"/>
    <property type="match status" value="1"/>
</dbReference>
<keyword evidence="10" id="KW-1133">Transmembrane helix</keyword>
<dbReference type="PROSITE" id="PS51352">
    <property type="entry name" value="THIOREDOXIN_2"/>
    <property type="match status" value="1"/>
</dbReference>
<keyword evidence="8" id="KW-0325">Glycoprotein</keyword>
<feature type="domain" description="Thioredoxin" evidence="12">
    <location>
        <begin position="18"/>
        <end position="167"/>
    </location>
</feature>
<dbReference type="InterPro" id="IPR039798">
    <property type="entry name" value="Sulfhydryl_oxidase"/>
</dbReference>
<evidence type="ECO:0000259" key="12">
    <source>
        <dbReference type="PROSITE" id="PS51352"/>
    </source>
</evidence>
<comment type="cofactor">
    <cofactor evidence="1 10">
        <name>FAD</name>
        <dbReference type="ChEBI" id="CHEBI:57692"/>
    </cofactor>
</comment>
<dbReference type="InterPro" id="IPR040986">
    <property type="entry name" value="QSOX_FAD-bd_dom"/>
</dbReference>
<evidence type="ECO:0000256" key="1">
    <source>
        <dbReference type="ARBA" id="ARBA00001974"/>
    </source>
</evidence>
<dbReference type="PROSITE" id="PS00194">
    <property type="entry name" value="THIOREDOXIN_1"/>
    <property type="match status" value="1"/>
</dbReference>
<evidence type="ECO:0000313" key="15">
    <source>
        <dbReference type="Proteomes" id="UP000070412"/>
    </source>
</evidence>
<keyword evidence="10" id="KW-0472">Membrane</keyword>
<evidence type="ECO:0000256" key="10">
    <source>
        <dbReference type="RuleBase" id="RU371123"/>
    </source>
</evidence>
<dbReference type="Gene3D" id="1.20.120.1960">
    <property type="entry name" value="QSOX sulfhydryl oxidase domain"/>
    <property type="match status" value="1"/>
</dbReference>
<dbReference type="InterPro" id="IPR036774">
    <property type="entry name" value="ERV/ALR_sulphydryl_oxid_sf"/>
</dbReference>
<sequence>MYGHKALFSPTLLLILCFYISYSLWKFDVESLPIDSDQIHPSLYSFQDNIKILFSSNITASVTEWNRDKIHLIQFYNSYCGHCQQFAPRFKEFARSIHKWNPLVEISVLNCADDENTDACQTYDIRAYPTLRLFWHQSRKIDHGTNFPIASQSAQDLRVNFLKFISEKWDKKLLPKNWPNFLPITANSTNDLISQLDLNEDRIVLIVIEEETSYFGRELMMNFSSYTDQLKIYRMKDLSSELKKEISSDRLEHIHWPFLLHFERDNEDFEIISAKTASEQSDELYFDTLIRTKFIKTQPSDQFETQHFQTIKKEDASDSNNLVQYSKRVYISDLHNAIRFALFQEIALKKYLNIEQTNSLIRLLNVLHESFHFQNFRTKQFIKRLHDWLTDQVQLRSKNDGLIETSDILTTMNMYEEYYHFPEHKKWQACADVSSERQRSYPCSLWTLFHFLTVAEYRRSLKTKQWLGLHPALYAMREYIKHFFACTECSKHFVSMASTLENELIFPNSSVLWLWNAHNRVNARLKKSGSEDYKLPKRQFPTYEECESCYRHKPDVKFYNDYETYHSYFDEKKVLDFLVKFYSVENLVLDAAEIDIEQKQHQTDSDSHLPTDFENQNVLKNDASKPHSKILMLVSSPFSKTDISLIFVFYLVSIILLIFICGFLRLRRKVFHKVFNLKQRIY</sequence>
<dbReference type="GO" id="GO:0005615">
    <property type="term" value="C:extracellular space"/>
    <property type="evidence" value="ECO:0007669"/>
    <property type="project" value="TreeGrafter"/>
</dbReference>
<dbReference type="InterPro" id="IPR042568">
    <property type="entry name" value="QSOX_FAD-bd_sf"/>
</dbReference>
<proteinExistence type="inferred from homology"/>
<evidence type="ECO:0000256" key="5">
    <source>
        <dbReference type="ARBA" id="ARBA00022827"/>
    </source>
</evidence>
<dbReference type="InterPro" id="IPR017937">
    <property type="entry name" value="Thioredoxin_CS"/>
</dbReference>
<reference evidence="14" key="3">
    <citation type="submission" date="2022-06" db="UniProtKB">
        <authorList>
            <consortium name="EnsemblMetazoa"/>
        </authorList>
    </citation>
    <scope>IDENTIFICATION</scope>
</reference>
<evidence type="ECO:0000256" key="8">
    <source>
        <dbReference type="ARBA" id="ARBA00023180"/>
    </source>
</evidence>
<dbReference type="GO" id="GO:0016971">
    <property type="term" value="F:flavin-dependent sulfhydryl oxidase activity"/>
    <property type="evidence" value="ECO:0007669"/>
    <property type="project" value="InterPro"/>
</dbReference>
<feature type="domain" description="ERV/ALR sulfhydryl oxidase" evidence="11">
    <location>
        <begin position="434"/>
        <end position="539"/>
    </location>
</feature>
<dbReference type="SUPFAM" id="SSF52833">
    <property type="entry name" value="Thioredoxin-like"/>
    <property type="match status" value="1"/>
</dbReference>
<dbReference type="Pfam" id="PF04777">
    <property type="entry name" value="Evr1_Alr"/>
    <property type="match status" value="1"/>
</dbReference>
<dbReference type="GO" id="GO:0000139">
    <property type="term" value="C:Golgi membrane"/>
    <property type="evidence" value="ECO:0007669"/>
    <property type="project" value="TreeGrafter"/>
</dbReference>
<feature type="transmembrane region" description="Helical" evidence="10">
    <location>
        <begin position="643"/>
        <end position="664"/>
    </location>
</feature>
<evidence type="ECO:0000313" key="14">
    <source>
        <dbReference type="EnsemblMetazoa" id="KAF7492638.1"/>
    </source>
</evidence>
<dbReference type="InterPro" id="IPR036249">
    <property type="entry name" value="Thioredoxin-like_sf"/>
</dbReference>
<dbReference type="Gene3D" id="1.20.120.310">
    <property type="entry name" value="ERV/ALR sulfhydryl oxidase domain"/>
    <property type="match status" value="1"/>
</dbReference>
<comment type="catalytic activity">
    <reaction evidence="9 10">
        <text>2 R'C(R)SH + O2 = R'C(R)S-S(R)CR' + H2O2</text>
        <dbReference type="Rhea" id="RHEA:17357"/>
        <dbReference type="ChEBI" id="CHEBI:15379"/>
        <dbReference type="ChEBI" id="CHEBI:16240"/>
        <dbReference type="ChEBI" id="CHEBI:16520"/>
        <dbReference type="ChEBI" id="CHEBI:17412"/>
        <dbReference type="EC" id="1.8.3.2"/>
    </reaction>
</comment>
<dbReference type="EC" id="1.8.3.2" evidence="10"/>